<reference evidence="2" key="1">
    <citation type="submission" date="2025-08" db="UniProtKB">
        <authorList>
            <consortium name="RefSeq"/>
        </authorList>
    </citation>
    <scope>IDENTIFICATION</scope>
</reference>
<dbReference type="RefSeq" id="XP_065649738.1">
    <property type="nucleotide sequence ID" value="XM_065793666.1"/>
</dbReference>
<accession>A0ABM4BL02</accession>
<keyword evidence="1" id="KW-1185">Reference proteome</keyword>
<evidence type="ECO:0000313" key="1">
    <source>
        <dbReference type="Proteomes" id="UP001652625"/>
    </source>
</evidence>
<organism evidence="1 2">
    <name type="scientific">Hydra vulgaris</name>
    <name type="common">Hydra</name>
    <name type="synonym">Hydra attenuata</name>
    <dbReference type="NCBI Taxonomy" id="6087"/>
    <lineage>
        <taxon>Eukaryota</taxon>
        <taxon>Metazoa</taxon>
        <taxon>Cnidaria</taxon>
        <taxon>Hydrozoa</taxon>
        <taxon>Hydroidolina</taxon>
        <taxon>Anthoathecata</taxon>
        <taxon>Aplanulata</taxon>
        <taxon>Hydridae</taxon>
        <taxon>Hydra</taxon>
    </lineage>
</organism>
<dbReference type="GeneID" id="136078261"/>
<protein>
    <submittedName>
        <fullName evidence="2">Uncharacterized protein LOC136078261</fullName>
    </submittedName>
</protein>
<evidence type="ECO:0000313" key="2">
    <source>
        <dbReference type="RefSeq" id="XP_065649738.1"/>
    </source>
</evidence>
<dbReference type="Proteomes" id="UP001652625">
    <property type="component" value="Chromosome 03"/>
</dbReference>
<gene>
    <name evidence="2" type="primary">LOC136078261</name>
</gene>
<proteinExistence type="predicted"/>
<dbReference type="PANTHER" id="PTHR10773:SF19">
    <property type="match status" value="1"/>
</dbReference>
<sequence length="604" mass="70572">MAENINVCLGVINQNTVYPQQANIMVTPYVPTHPSIAGQLRLPPHGEKTRKHKANCYNWKQSKRKRLRQSGKEYINIRGKVIQPKSIKNKKDCGNCCKFKCSVKISEDERKILFNGLWGMSQIKKQHFFSKTTKRLDKKTTQTNKVSKSRRKYTYFYNFFVDNVKHRVCKVFYLSTLDISSRQISYYHENKLETGIPAPTKWGKHCKKKVLEMTKQSVENHINLFPRVESHYCRSISCKQYFDGSLNLKKLYDLYLTYCTQYKILPAKECMYRNIFNTKFNIEFQKPKKDRCDTCYQFCILENANEEQIQKYNKHIASKNETKIERDKDRKLNSPTTTIVCIDLQNVLSLPKSNVGNFFYKRKLSCYNLTGYSSLNKKAYCVLWHEGMSGRSGNDIASAVICMLNQVYKDLPNIDKFLLWFDSCVSQNRNSHMSAALREFLIDHPNIEIIEQKYCEPGHSSIQECDNIHSQIEKSLHSAEIFSPPELVKAMLNVNQRKPFFVYQMQKKDIKNFSKIACLMNYKKVPYFNVKTLVYRSNAPGHVYFKNRFTDIYKEARLSKPKNTRGSGSNLEEPSIPLASCFPHNIEISSEKVKDIVSMYPYMP</sequence>
<name>A0ABM4BL02_HYDVU</name>
<dbReference type="PANTHER" id="PTHR10773">
    <property type="entry name" value="DNA-DIRECTED RNA POLYMERASES I, II, AND III SUBUNIT RPABC2"/>
    <property type="match status" value="1"/>
</dbReference>